<dbReference type="SUPFAM" id="SSF52540">
    <property type="entry name" value="P-loop containing nucleoside triphosphate hydrolases"/>
    <property type="match status" value="1"/>
</dbReference>
<evidence type="ECO:0000256" key="4">
    <source>
        <dbReference type="ARBA" id="ARBA00022490"/>
    </source>
</evidence>
<dbReference type="NCBIfam" id="TIGR00150">
    <property type="entry name" value="T6A_YjeE"/>
    <property type="match status" value="1"/>
</dbReference>
<sequence length="141" mass="15969">MNKKIITKSEKETFDFSKKYAKNLRGGEIIGLLGNLGAGKTVFTKGLARGLGITHNISSPTFVIMKVYPVKIKSIKRLCHIDAYRLTGENDLAAIGAQEYFGDKNTITIIEWPEKIKKILPEKTKFIEIEHLNENERVVKY</sequence>
<dbReference type="PANTHER" id="PTHR33540:SF2">
    <property type="entry name" value="TRNA THREONYLCARBAMOYLADENOSINE BIOSYNTHESIS PROTEIN TSAE"/>
    <property type="match status" value="1"/>
</dbReference>
<comment type="subcellular location">
    <subcellularLocation>
        <location evidence="1">Cytoplasm</location>
    </subcellularLocation>
</comment>
<evidence type="ECO:0000256" key="7">
    <source>
        <dbReference type="ARBA" id="ARBA00022741"/>
    </source>
</evidence>
<evidence type="ECO:0000256" key="5">
    <source>
        <dbReference type="ARBA" id="ARBA00022694"/>
    </source>
</evidence>
<dbReference type="Proteomes" id="UP000177579">
    <property type="component" value="Unassembled WGS sequence"/>
</dbReference>
<gene>
    <name evidence="11" type="ORF">A2531_00925</name>
</gene>
<dbReference type="EMBL" id="MFGO01000012">
    <property type="protein sequence ID" value="OGF41248.1"/>
    <property type="molecule type" value="Genomic_DNA"/>
</dbReference>
<dbReference type="GO" id="GO:0005737">
    <property type="term" value="C:cytoplasm"/>
    <property type="evidence" value="ECO:0007669"/>
    <property type="project" value="UniProtKB-SubCell"/>
</dbReference>
<keyword evidence="9" id="KW-0460">Magnesium</keyword>
<comment type="caution">
    <text evidence="11">The sequence shown here is derived from an EMBL/GenBank/DDBJ whole genome shotgun (WGS) entry which is preliminary data.</text>
</comment>
<accession>A0A1F5TQX4</accession>
<dbReference type="PANTHER" id="PTHR33540">
    <property type="entry name" value="TRNA THREONYLCARBAMOYLADENOSINE BIOSYNTHESIS PROTEIN TSAE"/>
    <property type="match status" value="1"/>
</dbReference>
<keyword evidence="8" id="KW-0067">ATP-binding</keyword>
<organism evidence="11 12">
    <name type="scientific">Candidatus Falkowbacteria bacterium RIFOXYD2_FULL_34_120</name>
    <dbReference type="NCBI Taxonomy" id="1798007"/>
    <lineage>
        <taxon>Bacteria</taxon>
        <taxon>Candidatus Falkowiibacteriota</taxon>
    </lineage>
</organism>
<keyword evidence="7" id="KW-0547">Nucleotide-binding</keyword>
<dbReference type="AlphaFoldDB" id="A0A1F5TQX4"/>
<evidence type="ECO:0000256" key="6">
    <source>
        <dbReference type="ARBA" id="ARBA00022723"/>
    </source>
</evidence>
<keyword evidence="4" id="KW-0963">Cytoplasm</keyword>
<keyword evidence="11" id="KW-0808">Transferase</keyword>
<dbReference type="Gene3D" id="3.40.50.300">
    <property type="entry name" value="P-loop containing nucleotide triphosphate hydrolases"/>
    <property type="match status" value="1"/>
</dbReference>
<dbReference type="GO" id="GO:0005524">
    <property type="term" value="F:ATP binding"/>
    <property type="evidence" value="ECO:0007669"/>
    <property type="project" value="UniProtKB-KW"/>
</dbReference>
<dbReference type="GO" id="GO:0002949">
    <property type="term" value="P:tRNA threonylcarbamoyladenosine modification"/>
    <property type="evidence" value="ECO:0007669"/>
    <property type="project" value="InterPro"/>
</dbReference>
<evidence type="ECO:0000256" key="2">
    <source>
        <dbReference type="ARBA" id="ARBA00007599"/>
    </source>
</evidence>
<evidence type="ECO:0000256" key="1">
    <source>
        <dbReference type="ARBA" id="ARBA00004496"/>
    </source>
</evidence>
<dbReference type="InterPro" id="IPR003442">
    <property type="entry name" value="T6A_TsaE"/>
</dbReference>
<dbReference type="Pfam" id="PF02367">
    <property type="entry name" value="TsaE"/>
    <property type="match status" value="1"/>
</dbReference>
<evidence type="ECO:0000256" key="8">
    <source>
        <dbReference type="ARBA" id="ARBA00022840"/>
    </source>
</evidence>
<comment type="similarity">
    <text evidence="2">Belongs to the TsaE family.</text>
</comment>
<keyword evidence="5" id="KW-0819">tRNA processing</keyword>
<evidence type="ECO:0000256" key="10">
    <source>
        <dbReference type="ARBA" id="ARBA00032441"/>
    </source>
</evidence>
<reference evidence="11 12" key="1">
    <citation type="journal article" date="2016" name="Nat. Commun.">
        <title>Thousands of microbial genomes shed light on interconnected biogeochemical processes in an aquifer system.</title>
        <authorList>
            <person name="Anantharaman K."/>
            <person name="Brown C.T."/>
            <person name="Hug L.A."/>
            <person name="Sharon I."/>
            <person name="Castelle C.J."/>
            <person name="Probst A.J."/>
            <person name="Thomas B.C."/>
            <person name="Singh A."/>
            <person name="Wilkins M.J."/>
            <person name="Karaoz U."/>
            <person name="Brodie E.L."/>
            <person name="Williams K.H."/>
            <person name="Hubbard S.S."/>
            <person name="Banfield J.F."/>
        </authorList>
    </citation>
    <scope>NUCLEOTIDE SEQUENCE [LARGE SCALE GENOMIC DNA]</scope>
</reference>
<dbReference type="GO" id="GO:0046872">
    <property type="term" value="F:metal ion binding"/>
    <property type="evidence" value="ECO:0007669"/>
    <property type="project" value="UniProtKB-KW"/>
</dbReference>
<dbReference type="InterPro" id="IPR027417">
    <property type="entry name" value="P-loop_NTPase"/>
</dbReference>
<evidence type="ECO:0000313" key="11">
    <source>
        <dbReference type="EMBL" id="OGF41248.1"/>
    </source>
</evidence>
<keyword evidence="6" id="KW-0479">Metal-binding</keyword>
<protein>
    <recommendedName>
        <fullName evidence="3">tRNA threonylcarbamoyladenosine biosynthesis protein TsaE</fullName>
    </recommendedName>
    <alternativeName>
        <fullName evidence="10">t(6)A37 threonylcarbamoyladenosine biosynthesis protein TsaE</fullName>
    </alternativeName>
</protein>
<proteinExistence type="inferred from homology"/>
<evidence type="ECO:0000256" key="3">
    <source>
        <dbReference type="ARBA" id="ARBA00019010"/>
    </source>
</evidence>
<name>A0A1F5TQX4_9BACT</name>
<dbReference type="GO" id="GO:0016740">
    <property type="term" value="F:transferase activity"/>
    <property type="evidence" value="ECO:0007669"/>
    <property type="project" value="UniProtKB-KW"/>
</dbReference>
<evidence type="ECO:0000256" key="9">
    <source>
        <dbReference type="ARBA" id="ARBA00022842"/>
    </source>
</evidence>
<evidence type="ECO:0000313" key="12">
    <source>
        <dbReference type="Proteomes" id="UP000177579"/>
    </source>
</evidence>